<reference evidence="1 4" key="1">
    <citation type="journal article" date="2021" name="G3 (Bethesda)">
        <title>Genomic diversity, chromosomal rearrangements, and interspecies hybridization in the ogataea polymorpha species complex.</title>
        <authorList>
            <person name="Hanson S.J."/>
            <person name="Cinneide E.O."/>
            <person name="Salzberg L.I."/>
            <person name="Wolfe K.H."/>
            <person name="McGowan J."/>
            <person name="Fitzpatrick D.A."/>
            <person name="Matlin K."/>
        </authorList>
    </citation>
    <scope>NUCLEOTIDE SEQUENCE</scope>
    <source>
        <strain evidence="2">51-138</strain>
        <strain evidence="1">61-244</strain>
    </source>
</reference>
<evidence type="ECO:0000313" key="4">
    <source>
        <dbReference type="Proteomes" id="UP001197328"/>
    </source>
</evidence>
<organism evidence="1 3">
    <name type="scientific">Pichia angusta</name>
    <name type="common">Yeast</name>
    <name type="synonym">Hansenula polymorpha</name>
    <dbReference type="NCBI Taxonomy" id="870730"/>
    <lineage>
        <taxon>Eukaryota</taxon>
        <taxon>Fungi</taxon>
        <taxon>Dikarya</taxon>
        <taxon>Ascomycota</taxon>
        <taxon>Saccharomycotina</taxon>
        <taxon>Pichiomycetes</taxon>
        <taxon>Pichiales</taxon>
        <taxon>Pichiaceae</taxon>
        <taxon>Ogataea</taxon>
    </lineage>
</organism>
<name>A0AAN6DD40_PICAN</name>
<dbReference type="EMBL" id="JAHLVD010000006">
    <property type="protein sequence ID" value="KAG7849670.1"/>
    <property type="molecule type" value="Genomic_DNA"/>
</dbReference>
<sequence>MLSARPAIRAAARSALAANIVRAAPRIVSIHLFLSFNGKLHEVFADSLSFWNTNTIATLSQILQARPLLSARSYATAKAAPTEVSSILESKIRGVSDEANLDETGRVLSVG</sequence>
<evidence type="ECO:0000313" key="1">
    <source>
        <dbReference type="EMBL" id="KAG7817296.1"/>
    </source>
</evidence>
<dbReference type="RefSeq" id="XP_043058725.1">
    <property type="nucleotide sequence ID" value="XM_043204685.1"/>
</dbReference>
<evidence type="ECO:0000313" key="3">
    <source>
        <dbReference type="Proteomes" id="UP001196530"/>
    </source>
</evidence>
<keyword evidence="4" id="KW-1185">Reference proteome</keyword>
<dbReference type="Proteomes" id="UP001197328">
    <property type="component" value="Unassembled WGS sequence"/>
</dbReference>
<comment type="caution">
    <text evidence="1">The sequence shown here is derived from an EMBL/GenBank/DDBJ whole genome shotgun (WGS) entry which is preliminary data.</text>
</comment>
<evidence type="ECO:0000313" key="2">
    <source>
        <dbReference type="EMBL" id="KAG7849670.1"/>
    </source>
</evidence>
<protein>
    <submittedName>
        <fullName evidence="1">Uncharacterized protein</fullName>
    </submittedName>
</protein>
<dbReference type="GeneID" id="66128082"/>
<gene>
    <name evidence="1" type="ORF">KL928_004031</name>
    <name evidence="2" type="ORF">KL940_002700</name>
</gene>
<accession>A0AAN6DD40</accession>
<dbReference type="AlphaFoldDB" id="A0AAN6DD40"/>
<dbReference type="Proteomes" id="UP001196530">
    <property type="component" value="Unassembled WGS sequence"/>
</dbReference>
<dbReference type="EMBL" id="JAHLUX010000008">
    <property type="protein sequence ID" value="KAG7817296.1"/>
    <property type="molecule type" value="Genomic_DNA"/>
</dbReference>
<proteinExistence type="predicted"/>